<comment type="subcellular location">
    <subcellularLocation>
        <location evidence="1">Secreted</location>
    </subcellularLocation>
</comment>
<sequence>MKPFFRFAFLLLGFFVFLFCVKAEHLTVSDKVNIQSVKPYSSLSLYQAYEPVMMRANGFALEADSGSLQYDITIEMTVLPYKDGYAFSSDMENVTGECDGIRLLPNGNHFSSDNPARITLSYDPARIPMGYKAEDIYTYYCDTTSGVYGNDASSAFTWRRLERVSVDTVAHTVTSLTTHFTDFANAVIRIPEMPESKAFVPTSVTDMLDVDPMHGIPMVETPSANNRATAELNYPIELPAGRLDMQPNVDLFYSSAGGNGILGVGWSLNLPAITLDTRWGVPRYDPVYESEQYMVNGAAVLFRENDGSAVPLPYQDNSFQPRRNGVVNFYARDTENQNRIIRVGTNPTDYWWAVTDRNGITTYYGRTFNPNDPNDRSIDESSVVRTDNGCIAYWAATATVDVHGNYILYANEKKNNTIYVKQIDYTGNVKQSVAPVYRVKFAYMNREDVSSSGRLGVLQMENRLLCHVLVQYHLPDRPQPEYADNLAAYYMQYTEPQEATLYKSRLAEVVKLDSVHDLMLDDVCSLDEITSGEVERNSLTKELLALMESSGDTMLYDQSMNNLRYPYGKNSLPASVTEFAYANAPSAKNLFSSAVLLSGSDEMSLSKNYSRSWSVGGTATVGVGIQVFSTILTGGGNYDFRRSTGGNESMLLDLNGDGLTDIVYEEYGQVWYRRQYKQGSQYVFAPAVRVGGLTRLSRDVTNTHSWGLQLSLGANLSYTNPLSTTYTDTYFSDVNADGLPDMIDGDNILINQLVDGNPVFGEFTGVDTQTISVNNSRCGEIILDGEVDEHLECDLEEVLVDSYPLEDFFGPSVDYEITAGEISEKQEEYPEMLYYDGSVIKTDAEKLYEEIDGTTSNRPDISTPKYAQMAPSNAPLLIDSGLIYRIENGRVNVYRLEYVCNPLDADPDIETVRVWVAPKSGTITLTDSISLVENTSESRSRSLTADGISYTIQHCRNITPQGDGMHLHAGNYTLLRDGTVAADDYSVHSWSETLTVQKGDILMFRLRSGENNRYDKTVWRHIVRYSGETDVYDSQNDYVCSGNGYFQAHADGSVILSFSGRNEGLEPVALKVKRANGASSAYIVNTVLHPGNVNVPSLTLSVSENDSIIVTLSPVDNSVVEPRWSDIQLTPCLQYISDFLTNEATGTTVRDTVVYYPDVQISHTSLYPASSAYRKLFGVLHKGWGAFAYQNLNDHDIIFLDSLVNTQLLAAEYARQNPSFSENQSAMSFSGEGDWASQVDAAFAESNLFNPISGTAYWVPMNADSRTGQWIAYGNLGCIGKSLHSNAREITIQDDVEDIVEYDSSIPFRQGETRKNNFVRKQSRSVQHSVSWGALGIMNASLSKGTYEVVVDYMDMNGDGYPDFVGKDGIQYSMPWGGIGKLQSVNRFSPFRSTNNTAGTSFSACTSEMQKLSGNGLRDGKFYLSGSCGASGASGGSSTLINFVDVNADGLPDKVDVENHTVCYNLGYTFSEPFEFSGNINEGSSSSGDLNVGGNRSPFSIAQVSISGGLGGSISDDRTYAMFMDVNGDGLPDKITQTGKQVSVAYNRGMGSDGVLFDSPQNVSNVTNISANQTLGYTTTLGVTGGFTISVVKIELGVKSSPWGESFTTGNVMMTDMDGDGLPDYVWEEDDRIYVRYNTAGKANLLTAVTNPTGHQILLDYTLSEPTSRHRNRQWELRRIVNYLPNHPMTEAKDCITELEYGNAYYDNYEKTSYGYEYVRVETGGQKVNEAYYHNRSFLLNGELKESLLTDSDGNKYIRQIHGSRYTNMVTGSETGGDSICDDANAFVSKDGYWTEYYEAEETPQITTRYDIHYDRYHNIIEYVDEGDITVPGDDWRQIVTYLPNTANNMISLPKTEKVYDNSGQLLRSSSVSYSPWGQPAHIRMEDSLQNLTAVTHVKYDAFGNVTALISPENVNNERSWSSFAYDSLTYSYVVSIDNPFRLRTYTDYDYRWGLPLRTVDPAGNEMRYYYDYMGRLSRVLAPQELLHGKFYTVRYEYRLINNDLVYTPAYDFTHVYKSMYDSLFTQQEVSLYDQLGRNIQKKHYAEVNGDDMWVVDGAEEWDTFGRVIASEVPFVAQRSSYAYEPLDNNRPITRFSYDVQDRLINQYNADGSSKSMDYHFDRDAGNVLRFSSNMTDENGIKTMVLKSPQDWIVQQVAGDSSRTFFQYTPIGELYCATDPDGYSTHYKYNMFGQVKERDHPDAGRTIWKYDLAGNVVSKQTANLLQHNEAVEYKYSYNRLSEVVYPVHPENNVRYVYDNAGRIAGRVDGTGREEFVYDRMGNVAQSLRRVVLPVDGYVYVFKTQFKYDSFGRIRNIVYPDGEVLHYGYTTGGLLKSVAGIKHGQQNIYLWDRVYDEQGRTIVRLAGNGVMTKYSYDSKRQWLNAMHTELPDATPLQELSYKYDAVGNILAINQSAPAWTNPVLGGAYVNDYKYDSQYRLVKSTGTGDFSYYQNASYSPAGRMGSKFTDTPLGRSDLLFGYDSYRYTHQPRTAYDSNVGEMAFFWDAAGNMVQSISCSRNAGRFHEWDEENRLRFVLGVKYAGYYGYDANGERVYKLVGTSAVDQLNAGYTKAQVMFDDAVLYPNPYMVVTRKGYTKHYYAGTERLAASIGRGGFADMVQPVDTELSEPEKLQIKAFSEWYAQYDPFRQKDLLLKAVSTVDIKGEKREELDYHCGAVHLEYIDLLAHRDILLEAVKSNAYINDNEVEQYYYHADHLGSANWITNRNGRPVQYIHYAPYGELVANQFSRDYNERYKFTGKERDAETGYDYFGARYYYGSWGHWLSVDPLSDKYPTISPYAYCMWNPVKYVDPDGKEKISFLPQSNKTDFPYEYPDDNRLHLFFHGHSSGVIQVEWNSTKYDIEPDEKGAKLLSCILVASESELWMNYLEKKESIEVVLYGCYSKKMAEALSKEFRGAYFTGSKTATYSVDGKAKGPRKSSFLLFLLLDWDIFKSKWFIYKDGIVCGTDKNNIPTPLSNKINANHETE</sequence>
<name>A0A9D9HRA9_9BACT</name>
<feature type="domain" description="Insecticide toxin TcdB middle/N-terminal" evidence="5">
    <location>
        <begin position="1610"/>
        <end position="1722"/>
    </location>
</feature>
<evidence type="ECO:0000259" key="6">
    <source>
        <dbReference type="Pfam" id="PF25023"/>
    </source>
</evidence>
<dbReference type="SUPFAM" id="SSF69318">
    <property type="entry name" value="Integrin alpha N-terminal domain"/>
    <property type="match status" value="1"/>
</dbReference>
<evidence type="ECO:0000313" key="8">
    <source>
        <dbReference type="Proteomes" id="UP000823641"/>
    </source>
</evidence>
<reference evidence="7" key="2">
    <citation type="journal article" date="2021" name="PeerJ">
        <title>Extensive microbial diversity within the chicken gut microbiome revealed by metagenomics and culture.</title>
        <authorList>
            <person name="Gilroy R."/>
            <person name="Ravi A."/>
            <person name="Getino M."/>
            <person name="Pursley I."/>
            <person name="Horton D.L."/>
            <person name="Alikhan N.F."/>
            <person name="Baker D."/>
            <person name="Gharbi K."/>
            <person name="Hall N."/>
            <person name="Watson M."/>
            <person name="Adriaenssens E.M."/>
            <person name="Foster-Nyarko E."/>
            <person name="Jarju S."/>
            <person name="Secka A."/>
            <person name="Antonio M."/>
            <person name="Oren A."/>
            <person name="Chaudhuri R.R."/>
            <person name="La Ragione R."/>
            <person name="Hildebrand F."/>
            <person name="Pallen M.J."/>
        </authorList>
    </citation>
    <scope>NUCLEOTIDE SEQUENCE</scope>
    <source>
        <strain evidence="7">G3-3990</strain>
    </source>
</reference>
<comment type="caution">
    <text evidence="7">The sequence shown here is derived from an EMBL/GenBank/DDBJ whole genome shotgun (WGS) entry which is preliminary data.</text>
</comment>
<dbReference type="NCBIfam" id="TIGR03696">
    <property type="entry name" value="Rhs_assc_core"/>
    <property type="match status" value="1"/>
</dbReference>
<dbReference type="GO" id="GO:0005576">
    <property type="term" value="C:extracellular region"/>
    <property type="evidence" value="ECO:0007669"/>
    <property type="project" value="UniProtKB-SubCell"/>
</dbReference>
<evidence type="ECO:0000259" key="5">
    <source>
        <dbReference type="Pfam" id="PF12256"/>
    </source>
</evidence>
<gene>
    <name evidence="7" type="ORF">IAA73_00465</name>
</gene>
<dbReference type="InterPro" id="IPR056823">
    <property type="entry name" value="TEN-like_YD-shell"/>
</dbReference>
<dbReference type="InterPro" id="IPR003284">
    <property type="entry name" value="Sal_SpvB"/>
</dbReference>
<evidence type="ECO:0000256" key="2">
    <source>
        <dbReference type="ARBA" id="ARBA00022525"/>
    </source>
</evidence>
<feature type="domain" description="Teneurin-like YD-shell" evidence="6">
    <location>
        <begin position="2209"/>
        <end position="2415"/>
    </location>
</feature>
<keyword evidence="4" id="KW-0843">Virulence</keyword>
<evidence type="ECO:0000313" key="7">
    <source>
        <dbReference type="EMBL" id="MBO8458797.1"/>
    </source>
</evidence>
<protein>
    <recommendedName>
        <fullName evidence="9">Insecticide toxin TcdB middle/N-terminal domain-containing protein</fullName>
    </recommendedName>
</protein>
<dbReference type="Proteomes" id="UP000823641">
    <property type="component" value="Unassembled WGS sequence"/>
</dbReference>
<dbReference type="Pfam" id="PF25023">
    <property type="entry name" value="TEN_YD-shell"/>
    <property type="match status" value="1"/>
</dbReference>
<proteinExistence type="predicted"/>
<dbReference type="GO" id="GO:0005737">
    <property type="term" value="C:cytoplasm"/>
    <property type="evidence" value="ECO:0007669"/>
    <property type="project" value="InterPro"/>
</dbReference>
<reference evidence="7" key="1">
    <citation type="submission" date="2020-10" db="EMBL/GenBank/DDBJ databases">
        <authorList>
            <person name="Gilroy R."/>
        </authorList>
    </citation>
    <scope>NUCLEOTIDE SEQUENCE</scope>
    <source>
        <strain evidence="7">G3-3990</strain>
    </source>
</reference>
<dbReference type="InterPro" id="IPR050708">
    <property type="entry name" value="T6SS_VgrG/RHS"/>
</dbReference>
<dbReference type="Gene3D" id="2.180.10.10">
    <property type="entry name" value="RHS repeat-associated core"/>
    <property type="match status" value="2"/>
</dbReference>
<dbReference type="InterPro" id="IPR022045">
    <property type="entry name" value="TcdB_toxin_mid/N"/>
</dbReference>
<dbReference type="Pfam" id="PF03534">
    <property type="entry name" value="SpvB"/>
    <property type="match status" value="1"/>
</dbReference>
<evidence type="ECO:0000256" key="1">
    <source>
        <dbReference type="ARBA" id="ARBA00004613"/>
    </source>
</evidence>
<organism evidence="7 8">
    <name type="scientific">Candidatus Gallipaludibacter merdavium</name>
    <dbReference type="NCBI Taxonomy" id="2840839"/>
    <lineage>
        <taxon>Bacteria</taxon>
        <taxon>Pseudomonadati</taxon>
        <taxon>Bacteroidota</taxon>
        <taxon>Bacteroidia</taxon>
        <taxon>Bacteroidales</taxon>
        <taxon>Candidatus Gallipaludibacter</taxon>
    </lineage>
</organism>
<evidence type="ECO:0008006" key="9">
    <source>
        <dbReference type="Google" id="ProtNLM"/>
    </source>
</evidence>
<dbReference type="PANTHER" id="PTHR32305">
    <property type="match status" value="1"/>
</dbReference>
<keyword evidence="3" id="KW-0677">Repeat</keyword>
<accession>A0A9D9HRA9</accession>
<evidence type="ECO:0000256" key="4">
    <source>
        <dbReference type="ARBA" id="ARBA00023026"/>
    </source>
</evidence>
<dbReference type="InterPro" id="IPR028994">
    <property type="entry name" value="Integrin_alpha_N"/>
</dbReference>
<dbReference type="InterPro" id="IPR022385">
    <property type="entry name" value="Rhs_assc_core"/>
</dbReference>
<dbReference type="PANTHER" id="PTHR32305:SF15">
    <property type="entry name" value="PROTEIN RHSA-RELATED"/>
    <property type="match status" value="1"/>
</dbReference>
<keyword evidence="2" id="KW-0964">Secreted</keyword>
<dbReference type="EMBL" id="JADIMG010000003">
    <property type="protein sequence ID" value="MBO8458797.1"/>
    <property type="molecule type" value="Genomic_DNA"/>
</dbReference>
<dbReference type="Pfam" id="PF12256">
    <property type="entry name" value="TcdB_toxin_midN"/>
    <property type="match status" value="1"/>
</dbReference>
<evidence type="ECO:0000256" key="3">
    <source>
        <dbReference type="ARBA" id="ARBA00022737"/>
    </source>
</evidence>